<evidence type="ECO:0000256" key="1">
    <source>
        <dbReference type="ARBA" id="ARBA00022723"/>
    </source>
</evidence>
<dbReference type="FunFam" id="3.30.40.10:FF:000239">
    <property type="entry name" value="probable BOI-related E3 ubiquitin-protein ligase 2"/>
    <property type="match status" value="1"/>
</dbReference>
<keyword evidence="4" id="KW-0175">Coiled coil</keyword>
<reference evidence="6 7" key="1">
    <citation type="submission" date="2024-02" db="EMBL/GenBank/DDBJ databases">
        <authorList>
            <person name="Vignale AGUSTIN F."/>
            <person name="Sosa J E."/>
            <person name="Modenutti C."/>
        </authorList>
    </citation>
    <scope>NUCLEOTIDE SEQUENCE [LARGE SCALE GENOMIC DNA]</scope>
</reference>
<evidence type="ECO:0000256" key="4">
    <source>
        <dbReference type="SAM" id="Coils"/>
    </source>
</evidence>
<comment type="caution">
    <text evidence="6">The sequence shown here is derived from an EMBL/GenBank/DDBJ whole genome shotgun (WGS) entry which is preliminary data.</text>
</comment>
<dbReference type="EMBL" id="CAUOFW020000481">
    <property type="protein sequence ID" value="CAK9134548.1"/>
    <property type="molecule type" value="Genomic_DNA"/>
</dbReference>
<dbReference type="AlphaFoldDB" id="A0ABC8QW40"/>
<keyword evidence="2" id="KW-0863">Zinc-finger</keyword>
<gene>
    <name evidence="6" type="ORF">ILEXP_LOCUS1481</name>
</gene>
<keyword evidence="7" id="KW-1185">Reference proteome</keyword>
<dbReference type="PANTHER" id="PTHR42647:SF22">
    <property type="entry name" value="BOI-RELATED E3 UBIQUITIN-PROTEIN LIGASE 2-RELATED"/>
    <property type="match status" value="1"/>
</dbReference>
<keyword evidence="1" id="KW-0479">Metal-binding</keyword>
<name>A0ABC8QW40_9AQUA</name>
<sequence>MAIQAQLHTENLGFPLGGSQDWMDNCCGFNELYFNPHQQQQKQQQMQHLPLQKLQPRNPNLYFDTSLLPKSNNNGPLMFSQSIASQIENQRQEIDRLISLQNERLRLAFEEHRNQQISMILKKYESKTQFLLRQKDEQIVKAMNRTIELEDLLQRMEIENQTWQRVAKENETMIISLNNTIEQLRENACLSTNNIEDAESCCDMIENNRGDTTENERGEGEDNTEHQHQQNNAAEQRTRKMICKRCNSRSSCIIFLPCRHLCSCKGCEAFLYSCPVCEIVKKATIEALI</sequence>
<dbReference type="InterPro" id="IPR013083">
    <property type="entry name" value="Znf_RING/FYVE/PHD"/>
</dbReference>
<accession>A0ABC8QW40</accession>
<keyword evidence="3" id="KW-0862">Zinc</keyword>
<evidence type="ECO:0000313" key="6">
    <source>
        <dbReference type="EMBL" id="CAK9134548.1"/>
    </source>
</evidence>
<organism evidence="6 7">
    <name type="scientific">Ilex paraguariensis</name>
    <name type="common">yerba mate</name>
    <dbReference type="NCBI Taxonomy" id="185542"/>
    <lineage>
        <taxon>Eukaryota</taxon>
        <taxon>Viridiplantae</taxon>
        <taxon>Streptophyta</taxon>
        <taxon>Embryophyta</taxon>
        <taxon>Tracheophyta</taxon>
        <taxon>Spermatophyta</taxon>
        <taxon>Magnoliopsida</taxon>
        <taxon>eudicotyledons</taxon>
        <taxon>Gunneridae</taxon>
        <taxon>Pentapetalae</taxon>
        <taxon>asterids</taxon>
        <taxon>campanulids</taxon>
        <taxon>Aquifoliales</taxon>
        <taxon>Aquifoliaceae</taxon>
        <taxon>Ilex</taxon>
    </lineage>
</organism>
<evidence type="ECO:0000256" key="2">
    <source>
        <dbReference type="ARBA" id="ARBA00022771"/>
    </source>
</evidence>
<evidence type="ECO:0000313" key="7">
    <source>
        <dbReference type="Proteomes" id="UP001642360"/>
    </source>
</evidence>
<feature type="region of interest" description="Disordered" evidence="5">
    <location>
        <begin position="211"/>
        <end position="234"/>
    </location>
</feature>
<evidence type="ECO:0000256" key="3">
    <source>
        <dbReference type="ARBA" id="ARBA00022833"/>
    </source>
</evidence>
<dbReference type="PIRSF" id="PIRSF036836">
    <property type="entry name" value="RNase_bind_SBP1"/>
    <property type="match status" value="1"/>
</dbReference>
<dbReference type="PANTHER" id="PTHR42647">
    <property type="entry name" value="SBP (S-RIBONUCLEASE BINDING PROTEIN) FAMILY PROTEIN"/>
    <property type="match status" value="1"/>
</dbReference>
<feature type="compositionally biased region" description="Basic and acidic residues" evidence="5">
    <location>
        <begin position="211"/>
        <end position="228"/>
    </location>
</feature>
<dbReference type="GO" id="GO:0008270">
    <property type="term" value="F:zinc ion binding"/>
    <property type="evidence" value="ECO:0007669"/>
    <property type="project" value="UniProtKB-KW"/>
</dbReference>
<feature type="coiled-coil region" evidence="4">
    <location>
        <begin position="139"/>
        <end position="187"/>
    </location>
</feature>
<evidence type="ECO:0008006" key="8">
    <source>
        <dbReference type="Google" id="ProtNLM"/>
    </source>
</evidence>
<protein>
    <recommendedName>
        <fullName evidence="8">RING-type domain-containing protein</fullName>
    </recommendedName>
</protein>
<dbReference type="Gene3D" id="3.30.40.10">
    <property type="entry name" value="Zinc/RING finger domain, C3HC4 (zinc finger)"/>
    <property type="match status" value="1"/>
</dbReference>
<evidence type="ECO:0000256" key="5">
    <source>
        <dbReference type="SAM" id="MobiDB-lite"/>
    </source>
</evidence>
<proteinExistence type="predicted"/>
<dbReference type="Proteomes" id="UP001642360">
    <property type="component" value="Unassembled WGS sequence"/>
</dbReference>
<dbReference type="Pfam" id="PF13920">
    <property type="entry name" value="zf-C3HC4_3"/>
    <property type="match status" value="1"/>
</dbReference>